<dbReference type="InterPro" id="IPR012337">
    <property type="entry name" value="RNaseH-like_sf"/>
</dbReference>
<evidence type="ECO:0000259" key="8">
    <source>
        <dbReference type="PROSITE" id="PS50994"/>
    </source>
</evidence>
<dbReference type="Pfam" id="PF22936">
    <property type="entry name" value="Pol_BBD"/>
    <property type="match status" value="1"/>
</dbReference>
<evidence type="ECO:0008006" key="11">
    <source>
        <dbReference type="Google" id="ProtNLM"/>
    </source>
</evidence>
<dbReference type="Gene3D" id="3.30.420.10">
    <property type="entry name" value="Ribonuclease H-like superfamily/Ribonuclease H"/>
    <property type="match status" value="1"/>
</dbReference>
<feature type="compositionally biased region" description="Basic and acidic residues" evidence="6">
    <location>
        <begin position="347"/>
        <end position="357"/>
    </location>
</feature>
<keyword evidence="3" id="KW-0064">Aspartyl protease</keyword>
<dbReference type="GO" id="GO:0003676">
    <property type="term" value="F:nucleic acid binding"/>
    <property type="evidence" value="ECO:0007669"/>
    <property type="project" value="InterPro"/>
</dbReference>
<feature type="compositionally biased region" description="Polar residues" evidence="6">
    <location>
        <begin position="471"/>
        <end position="486"/>
    </location>
</feature>
<proteinExistence type="predicted"/>
<dbReference type="CDD" id="cd09272">
    <property type="entry name" value="RNase_HI_RT_Ty1"/>
    <property type="match status" value="1"/>
</dbReference>
<dbReference type="InterPro" id="IPR043502">
    <property type="entry name" value="DNA/RNA_pol_sf"/>
</dbReference>
<feature type="domain" description="CCHC-type" evidence="7">
    <location>
        <begin position="497"/>
        <end position="509"/>
    </location>
</feature>
<evidence type="ECO:0000256" key="2">
    <source>
        <dbReference type="ARBA" id="ARBA00022723"/>
    </source>
</evidence>
<keyword evidence="4" id="KW-0378">Hydrolase</keyword>
<feature type="region of interest" description="Disordered" evidence="6">
    <location>
        <begin position="1768"/>
        <end position="1788"/>
    </location>
</feature>
<dbReference type="InterPro" id="IPR039537">
    <property type="entry name" value="Retrotran_Ty1/copia-like"/>
</dbReference>
<dbReference type="GO" id="GO:0008270">
    <property type="term" value="F:zinc ion binding"/>
    <property type="evidence" value="ECO:0007669"/>
    <property type="project" value="UniProtKB-KW"/>
</dbReference>
<dbReference type="InterPro" id="IPR013103">
    <property type="entry name" value="RVT_2"/>
</dbReference>
<evidence type="ECO:0000256" key="4">
    <source>
        <dbReference type="ARBA" id="ARBA00022801"/>
    </source>
</evidence>
<feature type="compositionally biased region" description="Polar residues" evidence="6">
    <location>
        <begin position="447"/>
        <end position="457"/>
    </location>
</feature>
<sequence length="1788" mass="203803">MCPEALKSRPPVLVMGEYQQWKRRMIHFLDLLDENLMKSIREGPIRPTVTVAAVPRTDNCPELPAYVVENPVDMYNPEQRARHLIDKRALTLLIMALPNDMYARVDSLNNARDVWLEIEHQMQGGDTALESQKESALNAYEGFKARENESLTESYQRLNSFVNDLRRLGVEKTKYEVNVKFLKNLTPEWQNMAINIQLSRNLGVMGLHDLFSMMVQHEEFITGGRTKKVVDPLALSPVPFGGPNYVPIQPTQYNNVPPQYHQENFNQEFNPNFGPSIQHPDDPLIITISDEELFNVNESLALISHNVQKLNANRGFNRSWGSGFPGGGRMGQGRRRHYQMDRAQFSNRERGDYHQGDRFQSYDLGRFHNEQGRYREDQGRFRDNSRRDNTQYTPESGYINRLGYEGGYGGRHDGGRLDQGPGYGFEQDRNDRWSDERMDRGKGSYNGDDQQGNSSRQAPIEDQQVPADQGGQRSNQPPIPMNQNPAPQQTSSPTTTCYKCGKLGHYARDSSVKYKDAAYFEKKVVLMRKKEKGVALLVDEENWVCEEESSDEDDHMVKGLCLMANFEGPEAVGPSTYQDIDPSEVSHVWYFDSGAYRHMTGQRSFLFKYVERFEGYVKTAEKTPKPMVGYGKITDGRYIIKDVRYIKGLGYNMFSSSQFCDNGYWVKQFQYGSDVNDEDNNVVLSARRNGNLYSTVFRSIPQTHPQFEALSNPKNAICLLTKASKEDSWLWHQRLCHQNFKDMNKLVSKRLVKGLPETRLSKDTLCPACEQGKMKRSSHPPKMDSNSKSPLDMIHMDLCGPTRTESLARKKYMLVLVDEFSRFTWLEFLRAKSDAAARIIAFIKRIQVLLGRRVKKLRSYNGTEFCNAKLQSFLEDVGISHNFSAVRTPQQNGVVERKNRTLVEAARSMMAHSSVPQSFWAEAVSTACYTQNRTLIVKQTGKTAYEMVEQRKPNIDYFRVFGCKCYVLNDRDDLGMFEPKSDESIFIEYSHNSKAYRVFNKRTRTILESSNVDFSETETYSVASPSNINALLPKLSTAPPSTDSSTNSFALDFIDLVDYDLSTLTGPIVVPAHAGSTTTSMTSDAFVTEPSSSTSTNLVTPESAVVREPRLEAAPQTNLEEGSSIGNQREVLAVHDENDASNNQQAYVTLPHSRKWTRDHSPSQIIGSPSQPVKTRSSKNVENLILFGGFLSDFEPSDVSQALADPDWVLAMQEELAKFERNKTRTTSSSGTRLDWSPKVIAQEGIDYDETFAPVARIEAIRIFLAYAAHKNMTVYQMDVKCAFLNGVLQEEVYLEQPEGFVDPRYPNHVYVLDKALYGLKQAPRAWYETLTNYLLEVGYKKGTIDPTLFLRRSGSDLIIVQIYMDDIIFASTKPEMCQEFENTMKSQFKISMMGELTFFLGLQVRQRPDGIFINQSKYVHDLLKRFDFGGSNSAATPMPKNFQLNADSSVKRILRYLKGTPDFGLWYPKDSGFELIAYTDSDHAGCKLNRKSTFGACQFLGEKLVSWSSRKQNCVFLSTAEAEYVVAACCSSQVLWMKTQLADFGYTMQRIPIYCDSKSAIQITANPVRHSRTKHIDIRYHFIKDHVEKGNVELYFVESDYQLADLFIKPFDEKRHFFLLNQNSHKTQLRRTRSNVNSLELQNRCCLTVSGLGKRTINPIRIIKFSESRIEPRVFQVYIFSDSENMEQPVWVSEKWLVSKHTPPSPINNVADRALISPSDLRPINQNNEYVDLTNFVVQDEVVLEILKEHLLAYAMQTTAVPSAVLEDVSSGDSKRCTDHRGTHRSY</sequence>
<comment type="caution">
    <text evidence="9">The sequence shown here is derived from an EMBL/GenBank/DDBJ whole genome shotgun (WGS) entry which is preliminary data.</text>
</comment>
<dbReference type="InterPro" id="IPR001878">
    <property type="entry name" value="Znf_CCHC"/>
</dbReference>
<gene>
    <name evidence="9" type="ORF">OSB04_016445</name>
</gene>
<reference evidence="9" key="1">
    <citation type="submission" date="2023-03" db="EMBL/GenBank/DDBJ databases">
        <title>Chromosome-scale reference genome and RAD-based genetic map of yellow starthistle (Centaurea solstitialis) reveal putative structural variation and QTLs associated with invader traits.</title>
        <authorList>
            <person name="Reatini B."/>
            <person name="Cang F.A."/>
            <person name="Jiang Q."/>
            <person name="Mckibben M.T.W."/>
            <person name="Barker M.S."/>
            <person name="Rieseberg L.H."/>
            <person name="Dlugosch K.M."/>
        </authorList>
    </citation>
    <scope>NUCLEOTIDE SEQUENCE</scope>
    <source>
        <strain evidence="9">CAN-66</strain>
        <tissue evidence="9">Leaf</tissue>
    </source>
</reference>
<evidence type="ECO:0000256" key="3">
    <source>
        <dbReference type="ARBA" id="ARBA00022750"/>
    </source>
</evidence>
<keyword evidence="5" id="KW-0862">Zinc</keyword>
<name>A0AA38TCU8_9ASTR</name>
<dbReference type="InterPro" id="IPR025724">
    <property type="entry name" value="GAG-pre-integrase_dom"/>
</dbReference>
<dbReference type="PANTHER" id="PTHR42648">
    <property type="entry name" value="TRANSPOSASE, PUTATIVE-RELATED"/>
    <property type="match status" value="1"/>
</dbReference>
<evidence type="ECO:0000313" key="10">
    <source>
        <dbReference type="Proteomes" id="UP001172457"/>
    </source>
</evidence>
<feature type="compositionally biased region" description="Polar residues" evidence="6">
    <location>
        <begin position="1083"/>
        <end position="1100"/>
    </location>
</feature>
<feature type="compositionally biased region" description="Basic and acidic residues" evidence="6">
    <location>
        <begin position="365"/>
        <end position="389"/>
    </location>
</feature>
<dbReference type="InterPro" id="IPR001584">
    <property type="entry name" value="Integrase_cat-core"/>
</dbReference>
<dbReference type="Pfam" id="PF00098">
    <property type="entry name" value="zf-CCHC"/>
    <property type="match status" value="1"/>
</dbReference>
<dbReference type="InterPro" id="IPR054722">
    <property type="entry name" value="PolX-like_BBD"/>
</dbReference>
<dbReference type="GO" id="GO:0015074">
    <property type="term" value="P:DNA integration"/>
    <property type="evidence" value="ECO:0007669"/>
    <property type="project" value="InterPro"/>
</dbReference>
<feature type="region of interest" description="Disordered" evidence="6">
    <location>
        <begin position="1083"/>
        <end position="1102"/>
    </location>
</feature>
<feature type="domain" description="Integrase catalytic" evidence="8">
    <location>
        <begin position="786"/>
        <end position="952"/>
    </location>
</feature>
<dbReference type="SUPFAM" id="SSF56672">
    <property type="entry name" value="DNA/RNA polymerases"/>
    <property type="match status" value="1"/>
</dbReference>
<dbReference type="GO" id="GO:0006508">
    <property type="term" value="P:proteolysis"/>
    <property type="evidence" value="ECO:0007669"/>
    <property type="project" value="UniProtKB-KW"/>
</dbReference>
<feature type="region of interest" description="Disordered" evidence="6">
    <location>
        <begin position="345"/>
        <end position="494"/>
    </location>
</feature>
<dbReference type="InterPro" id="IPR057670">
    <property type="entry name" value="SH3_retrovirus"/>
</dbReference>
<dbReference type="PANTHER" id="PTHR42648:SF32">
    <property type="entry name" value="RIBONUCLEASE H-LIKE DOMAIN, GAG-PRE-INTEGRASE DOMAIN PROTEIN-RELATED"/>
    <property type="match status" value="1"/>
</dbReference>
<accession>A0AA38TCU8</accession>
<evidence type="ECO:0000259" key="7">
    <source>
        <dbReference type="PROSITE" id="PS50158"/>
    </source>
</evidence>
<dbReference type="PROSITE" id="PS50158">
    <property type="entry name" value="ZF_CCHC"/>
    <property type="match status" value="1"/>
</dbReference>
<evidence type="ECO:0000256" key="5">
    <source>
        <dbReference type="PROSITE-ProRule" id="PRU00047"/>
    </source>
</evidence>
<evidence type="ECO:0000256" key="6">
    <source>
        <dbReference type="SAM" id="MobiDB-lite"/>
    </source>
</evidence>
<dbReference type="InterPro" id="IPR036397">
    <property type="entry name" value="RNaseH_sf"/>
</dbReference>
<dbReference type="Pfam" id="PF00665">
    <property type="entry name" value="rve"/>
    <property type="match status" value="1"/>
</dbReference>
<protein>
    <recommendedName>
        <fullName evidence="11">Integrase catalytic domain-containing protein</fullName>
    </recommendedName>
</protein>
<evidence type="ECO:0000256" key="1">
    <source>
        <dbReference type="ARBA" id="ARBA00022670"/>
    </source>
</evidence>
<feature type="compositionally biased region" description="Basic and acidic residues" evidence="6">
    <location>
        <begin position="426"/>
        <end position="442"/>
    </location>
</feature>
<dbReference type="Pfam" id="PF07727">
    <property type="entry name" value="RVT_2"/>
    <property type="match status" value="1"/>
</dbReference>
<evidence type="ECO:0000313" key="9">
    <source>
        <dbReference type="EMBL" id="KAJ9552400.1"/>
    </source>
</evidence>
<keyword evidence="2" id="KW-0479">Metal-binding</keyword>
<dbReference type="EMBL" id="JARYMX010000004">
    <property type="protein sequence ID" value="KAJ9552400.1"/>
    <property type="molecule type" value="Genomic_DNA"/>
</dbReference>
<dbReference type="Pfam" id="PF25597">
    <property type="entry name" value="SH3_retrovirus"/>
    <property type="match status" value="1"/>
</dbReference>
<dbReference type="Proteomes" id="UP001172457">
    <property type="component" value="Chromosome 4"/>
</dbReference>
<dbReference type="PROSITE" id="PS50994">
    <property type="entry name" value="INTEGRASE"/>
    <property type="match status" value="1"/>
</dbReference>
<organism evidence="9 10">
    <name type="scientific">Centaurea solstitialis</name>
    <name type="common">yellow star-thistle</name>
    <dbReference type="NCBI Taxonomy" id="347529"/>
    <lineage>
        <taxon>Eukaryota</taxon>
        <taxon>Viridiplantae</taxon>
        <taxon>Streptophyta</taxon>
        <taxon>Embryophyta</taxon>
        <taxon>Tracheophyta</taxon>
        <taxon>Spermatophyta</taxon>
        <taxon>Magnoliopsida</taxon>
        <taxon>eudicotyledons</taxon>
        <taxon>Gunneridae</taxon>
        <taxon>Pentapetalae</taxon>
        <taxon>asterids</taxon>
        <taxon>campanulids</taxon>
        <taxon>Asterales</taxon>
        <taxon>Asteraceae</taxon>
        <taxon>Carduoideae</taxon>
        <taxon>Cardueae</taxon>
        <taxon>Centaureinae</taxon>
        <taxon>Centaurea</taxon>
    </lineage>
</organism>
<dbReference type="GO" id="GO:0004190">
    <property type="term" value="F:aspartic-type endopeptidase activity"/>
    <property type="evidence" value="ECO:0007669"/>
    <property type="project" value="UniProtKB-KW"/>
</dbReference>
<dbReference type="Pfam" id="PF13976">
    <property type="entry name" value="gag_pre-integrs"/>
    <property type="match status" value="1"/>
</dbReference>
<keyword evidence="10" id="KW-1185">Reference proteome</keyword>
<dbReference type="Pfam" id="PF14223">
    <property type="entry name" value="Retrotran_gag_2"/>
    <property type="match status" value="1"/>
</dbReference>
<keyword evidence="1" id="KW-0645">Protease</keyword>
<keyword evidence="5" id="KW-0863">Zinc-finger</keyword>
<dbReference type="SUPFAM" id="SSF53098">
    <property type="entry name" value="Ribonuclease H-like"/>
    <property type="match status" value="1"/>
</dbReference>